<dbReference type="Pfam" id="PF02991">
    <property type="entry name" value="ATG8"/>
    <property type="match status" value="1"/>
</dbReference>
<dbReference type="RefSeq" id="XP_067078215.1">
    <property type="nucleotide sequence ID" value="XM_067222114.1"/>
</dbReference>
<dbReference type="EMBL" id="CZPT02000619">
    <property type="protein sequence ID" value="SCU66812.1"/>
    <property type="molecule type" value="Genomic_DNA"/>
</dbReference>
<name>A0A1G4I4N5_TRYEQ</name>
<comment type="subcellular location">
    <subcellularLocation>
        <location evidence="1">Membrane</location>
    </subcellularLocation>
</comment>
<organism evidence="7 8">
    <name type="scientific">Trypanosoma equiperdum</name>
    <dbReference type="NCBI Taxonomy" id="5694"/>
    <lineage>
        <taxon>Eukaryota</taxon>
        <taxon>Discoba</taxon>
        <taxon>Euglenozoa</taxon>
        <taxon>Kinetoplastea</taxon>
        <taxon>Metakinetoplastina</taxon>
        <taxon>Trypanosomatida</taxon>
        <taxon>Trypanosomatidae</taxon>
        <taxon>Trypanosoma</taxon>
    </lineage>
</organism>
<protein>
    <recommendedName>
        <fullName evidence="6">Autophagy-related protein</fullName>
    </recommendedName>
</protein>
<keyword evidence="6" id="KW-0072">Autophagy</keyword>
<accession>A0A1G4I4N5</accession>
<dbReference type="VEuPathDB" id="TriTrypDB:TEOVI_000744800"/>
<keyword evidence="8" id="KW-1185">Reference proteome</keyword>
<reference evidence="7" key="1">
    <citation type="submission" date="2016-09" db="EMBL/GenBank/DDBJ databases">
        <authorList>
            <person name="Hebert L."/>
            <person name="Moumen B."/>
        </authorList>
    </citation>
    <scope>NUCLEOTIDE SEQUENCE [LARGE SCALE GENOMIC DNA]</scope>
    <source>
        <strain evidence="7">OVI</strain>
    </source>
</reference>
<evidence type="ECO:0000256" key="2">
    <source>
        <dbReference type="ARBA" id="ARBA00007293"/>
    </source>
</evidence>
<dbReference type="GO" id="GO:0006914">
    <property type="term" value="P:autophagy"/>
    <property type="evidence" value="ECO:0007669"/>
    <property type="project" value="UniProtKB-KW"/>
</dbReference>
<feature type="lipid moiety-binding region" description="Phosphatidylserine amidated glycine; alternate" evidence="5">
    <location>
        <position position="134"/>
    </location>
</feature>
<dbReference type="Gene3D" id="3.10.20.90">
    <property type="entry name" value="Phosphatidylinositol 3-kinase Catalytic Subunit, Chain A, domain 1"/>
    <property type="match status" value="1"/>
</dbReference>
<dbReference type="CDD" id="cd16108">
    <property type="entry name" value="Ubl_ATG8_like"/>
    <property type="match status" value="1"/>
</dbReference>
<evidence type="ECO:0000256" key="6">
    <source>
        <dbReference type="RuleBase" id="RU004384"/>
    </source>
</evidence>
<evidence type="ECO:0000256" key="5">
    <source>
        <dbReference type="PIRSR" id="PIRSR604241-50"/>
    </source>
</evidence>
<keyword evidence="3" id="KW-0472">Membrane</keyword>
<evidence type="ECO:0000313" key="7">
    <source>
        <dbReference type="EMBL" id="SCU66812.1"/>
    </source>
</evidence>
<evidence type="ECO:0000256" key="4">
    <source>
        <dbReference type="ARBA" id="ARBA00023288"/>
    </source>
</evidence>
<comment type="similarity">
    <text evidence="2 6">Belongs to the ATG8 family.</text>
</comment>
<dbReference type="SMR" id="A0A1G4I4N5"/>
<evidence type="ECO:0000256" key="1">
    <source>
        <dbReference type="ARBA" id="ARBA00004370"/>
    </source>
</evidence>
<gene>
    <name evidence="7" type="ORF">TEOVI_000744800</name>
</gene>
<keyword evidence="4 5" id="KW-0449">Lipoprotein</keyword>
<evidence type="ECO:0000313" key="8">
    <source>
        <dbReference type="Proteomes" id="UP000195570"/>
    </source>
</evidence>
<comment type="caution">
    <text evidence="7">The sequence shown here is derived from an EMBL/GenBank/DDBJ whole genome shotgun (WGS) entry which is preliminary data.</text>
</comment>
<dbReference type="Proteomes" id="UP000195570">
    <property type="component" value="Unassembled WGS sequence"/>
</dbReference>
<dbReference type="InterPro" id="IPR004241">
    <property type="entry name" value="Atg8-like"/>
</dbReference>
<dbReference type="GeneID" id="92381382"/>
<dbReference type="InterPro" id="IPR029071">
    <property type="entry name" value="Ubiquitin-like_domsf"/>
</dbReference>
<evidence type="ECO:0000256" key="3">
    <source>
        <dbReference type="ARBA" id="ARBA00023136"/>
    </source>
</evidence>
<dbReference type="PANTHER" id="PTHR10969">
    <property type="entry name" value="MICROTUBULE-ASSOCIATED PROTEINS 1A/1B LIGHT CHAIN 3-RELATED"/>
    <property type="match status" value="1"/>
</dbReference>
<dbReference type="GO" id="GO:0016020">
    <property type="term" value="C:membrane"/>
    <property type="evidence" value="ECO:0007669"/>
    <property type="project" value="UniProtKB-SubCell"/>
</dbReference>
<dbReference type="SUPFAM" id="SSF54236">
    <property type="entry name" value="Ubiquitin-like"/>
    <property type="match status" value="1"/>
</dbReference>
<dbReference type="AlphaFoldDB" id="A0A1G4I4N5"/>
<sequence>MPSHYRYQYTRSFAERAKETESARLRYPKHIPILCEPTSAASASTPRDVRLFSTRQQVQRELDCNKFLLPETATVMEFMMALRQRLLLEEGQAVFVFIGNELPPNSACLGDIYARAKDPDGFLYVSYGVENTFG</sequence>
<proteinExistence type="inferred from homology"/>